<comment type="caution">
    <text evidence="2">The sequence shown here is derived from an EMBL/GenBank/DDBJ whole genome shotgun (WGS) entry which is preliminary data.</text>
</comment>
<feature type="chain" id="PRO_5024369552" evidence="1">
    <location>
        <begin position="29"/>
        <end position="351"/>
    </location>
</feature>
<proteinExistence type="predicted"/>
<dbReference type="EMBL" id="VXDD01000005">
    <property type="protein sequence ID" value="KAB0300052.1"/>
    <property type="molecule type" value="Genomic_DNA"/>
</dbReference>
<reference evidence="2 3" key="1">
    <citation type="submission" date="2019-09" db="EMBL/GenBank/DDBJ databases">
        <title>Vibrio Fortis S7-72.</title>
        <authorList>
            <person name="Das S.K."/>
        </authorList>
    </citation>
    <scope>NUCLEOTIDE SEQUENCE [LARGE SCALE GENOMIC DNA]</scope>
    <source>
        <strain evidence="2 3">S7-72</strain>
    </source>
</reference>
<accession>A0A5N3S163</accession>
<sequence>MKFLKMKMTKLTRALLIATCMTSAATHAASFNTIPEESGFDGFLLVGGTFTNFSSNIVAGNSLTHVEHESTNGLDEAPSSENGISSVLTGELNYTFADQGLQIYVGNELEDVLRYDLATKFGVRKDLNGKGIARVAYITSGVLPTHVYEDPFNVESTHEADRDMQGVQLGLDNLLGSGVNIEVSLKDIDVVEENSGHSLVESGALEPSDQKLLKRTGTTTTAKLSYLHAFSGSHYIEPEFVAERADKDGGAIAHDRFGASLSYFYLKGRFSLVGQLAYSHSEYDEISPVWGMNEVGDNNISAASLVLSYAKPFGWEDTSFVTSFAYANENSNIDFYDAHIATASMGMLYQF</sequence>
<dbReference type="Pfam" id="PF11059">
    <property type="entry name" value="DUF2860"/>
    <property type="match status" value="1"/>
</dbReference>
<dbReference type="InterPro" id="IPR016896">
    <property type="entry name" value="DUF2860"/>
</dbReference>
<dbReference type="Proteomes" id="UP000326687">
    <property type="component" value="Unassembled WGS sequence"/>
</dbReference>
<feature type="signal peptide" evidence="1">
    <location>
        <begin position="1"/>
        <end position="28"/>
    </location>
</feature>
<protein>
    <submittedName>
        <fullName evidence="2">DUF2860 domain-containing protein</fullName>
    </submittedName>
</protein>
<name>A0A5N3S163_9VIBR</name>
<evidence type="ECO:0000256" key="1">
    <source>
        <dbReference type="SAM" id="SignalP"/>
    </source>
</evidence>
<dbReference type="PIRSF" id="PIRSF028696">
    <property type="entry name" value="UCP028696"/>
    <property type="match status" value="1"/>
</dbReference>
<keyword evidence="1" id="KW-0732">Signal</keyword>
<organism evidence="2 3">
    <name type="scientific">Vibrio fortis</name>
    <dbReference type="NCBI Taxonomy" id="212667"/>
    <lineage>
        <taxon>Bacteria</taxon>
        <taxon>Pseudomonadati</taxon>
        <taxon>Pseudomonadota</taxon>
        <taxon>Gammaproteobacteria</taxon>
        <taxon>Vibrionales</taxon>
        <taxon>Vibrionaceae</taxon>
        <taxon>Vibrio</taxon>
    </lineage>
</organism>
<dbReference type="RefSeq" id="WP_150897472.1">
    <property type="nucleotide sequence ID" value="NZ_VXDD01000005.1"/>
</dbReference>
<evidence type="ECO:0000313" key="3">
    <source>
        <dbReference type="Proteomes" id="UP000326687"/>
    </source>
</evidence>
<evidence type="ECO:0000313" key="2">
    <source>
        <dbReference type="EMBL" id="KAB0300052.1"/>
    </source>
</evidence>
<dbReference type="AlphaFoldDB" id="A0A5N3S163"/>
<gene>
    <name evidence="2" type="ORF">F2Z80_23310</name>
</gene>